<feature type="region of interest" description="Disordered" evidence="6">
    <location>
        <begin position="356"/>
        <end position="377"/>
    </location>
</feature>
<evidence type="ECO:0000259" key="7">
    <source>
        <dbReference type="Pfam" id="PF04824"/>
    </source>
</evidence>
<dbReference type="InterPro" id="IPR006909">
    <property type="entry name" value="Rad21/Rec8_C_eu"/>
</dbReference>
<dbReference type="CDD" id="cd21792">
    <property type="entry name" value="Rad21_Rec8_M_NXP1-like"/>
    <property type="match status" value="1"/>
</dbReference>
<dbReference type="Proteomes" id="UP000054408">
    <property type="component" value="Unassembled WGS sequence"/>
</dbReference>
<dbReference type="RefSeq" id="XP_013759942.1">
    <property type="nucleotide sequence ID" value="XM_013904488.1"/>
</dbReference>
<dbReference type="Pfam" id="PF04825">
    <property type="entry name" value="Rad21_Rec8_N"/>
    <property type="match status" value="1"/>
</dbReference>
<dbReference type="InterPro" id="IPR006910">
    <property type="entry name" value="Rad21_Rec8_N"/>
</dbReference>
<evidence type="ECO:0000313" key="9">
    <source>
        <dbReference type="EMBL" id="KNC47168.1"/>
    </source>
</evidence>
<comment type="similarity">
    <text evidence="3">Belongs to the rad21 family.</text>
</comment>
<dbReference type="GO" id="GO:0005634">
    <property type="term" value="C:nucleus"/>
    <property type="evidence" value="ECO:0007669"/>
    <property type="project" value="UniProtKB-SubCell"/>
</dbReference>
<keyword evidence="5" id="KW-0539">Nucleus</keyword>
<dbReference type="GeneID" id="25563186"/>
<reference evidence="9 10" key="1">
    <citation type="submission" date="2010-05" db="EMBL/GenBank/DDBJ databases">
        <title>The Genome Sequence of Thecamonas trahens ATCC 50062.</title>
        <authorList>
            <consortium name="The Broad Institute Genome Sequencing Platform"/>
            <person name="Russ C."/>
            <person name="Cuomo C."/>
            <person name="Shea T."/>
            <person name="Young S.K."/>
            <person name="Zeng Q."/>
            <person name="Koehrsen M."/>
            <person name="Haas B."/>
            <person name="Borodovsky M."/>
            <person name="Guigo R."/>
            <person name="Alvarado L."/>
            <person name="Berlin A."/>
            <person name="Bochicchio J."/>
            <person name="Borenstein D."/>
            <person name="Chapman S."/>
            <person name="Chen Z."/>
            <person name="Freedman E."/>
            <person name="Gellesch M."/>
            <person name="Goldberg J."/>
            <person name="Griggs A."/>
            <person name="Gujja S."/>
            <person name="Heilman E."/>
            <person name="Heiman D."/>
            <person name="Hepburn T."/>
            <person name="Howarth C."/>
            <person name="Jen D."/>
            <person name="Larson L."/>
            <person name="Mehta T."/>
            <person name="Park D."/>
            <person name="Pearson M."/>
            <person name="Roberts A."/>
            <person name="Saif S."/>
            <person name="Shenoy N."/>
            <person name="Sisk P."/>
            <person name="Stolte C."/>
            <person name="Sykes S."/>
            <person name="Thomson T."/>
            <person name="Walk T."/>
            <person name="White J."/>
            <person name="Yandava C."/>
            <person name="Burger G."/>
            <person name="Gray M.W."/>
            <person name="Holland P.W.H."/>
            <person name="King N."/>
            <person name="Lang F.B.F."/>
            <person name="Roger A.J."/>
            <person name="Ruiz-Trillo I."/>
            <person name="Lander E."/>
            <person name="Nusbaum C."/>
        </authorList>
    </citation>
    <scope>NUCLEOTIDE SEQUENCE [LARGE SCALE GENOMIC DNA]</scope>
    <source>
        <strain evidence="9 10">ATCC 50062</strain>
    </source>
</reference>
<dbReference type="OrthoDB" id="10071381at2759"/>
<dbReference type="SUPFAM" id="SSF46785">
    <property type="entry name" value="Winged helix' DNA-binding domain"/>
    <property type="match status" value="1"/>
</dbReference>
<dbReference type="GO" id="GO:0007062">
    <property type="term" value="P:sister chromatid cohesion"/>
    <property type="evidence" value="ECO:0007669"/>
    <property type="project" value="InterPro"/>
</dbReference>
<dbReference type="PANTHER" id="PTHR12585">
    <property type="entry name" value="SCC1 / RAD21 FAMILY MEMBER"/>
    <property type="match status" value="1"/>
</dbReference>
<dbReference type="PANTHER" id="PTHR12585:SF69">
    <property type="entry name" value="FI11703P"/>
    <property type="match status" value="1"/>
</dbReference>
<protein>
    <submittedName>
        <fullName evidence="9">Cohesin subunit rad21</fullName>
    </submittedName>
</protein>
<dbReference type="GO" id="GO:0008278">
    <property type="term" value="C:cohesin complex"/>
    <property type="evidence" value="ECO:0007669"/>
    <property type="project" value="InterPro"/>
</dbReference>
<feature type="compositionally biased region" description="Low complexity" evidence="6">
    <location>
        <begin position="588"/>
        <end position="601"/>
    </location>
</feature>
<evidence type="ECO:0000256" key="6">
    <source>
        <dbReference type="SAM" id="MobiDB-lite"/>
    </source>
</evidence>
<feature type="domain" description="Rad21/Rec8-like protein C-terminal eukaryotic" evidence="7">
    <location>
        <begin position="607"/>
        <end position="653"/>
    </location>
</feature>
<evidence type="ECO:0000256" key="3">
    <source>
        <dbReference type="ARBA" id="ARBA00009870"/>
    </source>
</evidence>
<dbReference type="InterPro" id="IPR036390">
    <property type="entry name" value="WH_DNA-bd_sf"/>
</dbReference>
<dbReference type="GO" id="GO:1990414">
    <property type="term" value="P:replication-born double-strand break repair via sister chromatid exchange"/>
    <property type="evidence" value="ECO:0007669"/>
    <property type="project" value="TreeGrafter"/>
</dbReference>
<dbReference type="InterPro" id="IPR023093">
    <property type="entry name" value="ScpA-like_C"/>
</dbReference>
<proteinExistence type="inferred from homology"/>
<dbReference type="STRING" id="461836.A0A0L0D794"/>
<dbReference type="InterPro" id="IPR039781">
    <property type="entry name" value="Rad21/Rec8-like"/>
</dbReference>
<dbReference type="eggNOG" id="KOG1213">
    <property type="taxonomic scope" value="Eukaryota"/>
</dbReference>
<evidence type="ECO:0000256" key="1">
    <source>
        <dbReference type="ARBA" id="ARBA00004123"/>
    </source>
</evidence>
<feature type="region of interest" description="Disordered" evidence="6">
    <location>
        <begin position="585"/>
        <end position="604"/>
    </location>
</feature>
<keyword evidence="10" id="KW-1185">Reference proteome</keyword>
<evidence type="ECO:0000259" key="8">
    <source>
        <dbReference type="Pfam" id="PF04825"/>
    </source>
</evidence>
<keyword evidence="4" id="KW-0158">Chromosome</keyword>
<evidence type="ECO:0000313" key="10">
    <source>
        <dbReference type="Proteomes" id="UP000054408"/>
    </source>
</evidence>
<evidence type="ECO:0000256" key="2">
    <source>
        <dbReference type="ARBA" id="ARBA00004286"/>
    </source>
</evidence>
<dbReference type="Pfam" id="PF04824">
    <property type="entry name" value="Rad21_Rec8"/>
    <property type="match status" value="1"/>
</dbReference>
<dbReference type="Gene3D" id="1.10.10.580">
    <property type="entry name" value="Structural maintenance of chromosome 1. Chain E"/>
    <property type="match status" value="1"/>
</dbReference>
<dbReference type="InterPro" id="IPR049589">
    <property type="entry name" value="NXP1_M-like"/>
</dbReference>
<accession>A0A0L0D794</accession>
<comment type="subcellular location">
    <subcellularLocation>
        <location evidence="2">Chromosome</location>
    </subcellularLocation>
    <subcellularLocation>
        <location evidence="1">Nucleus</location>
    </subcellularLocation>
</comment>
<evidence type="ECO:0000256" key="5">
    <source>
        <dbReference type="ARBA" id="ARBA00023242"/>
    </source>
</evidence>
<dbReference type="GO" id="GO:0003682">
    <property type="term" value="F:chromatin binding"/>
    <property type="evidence" value="ECO:0007669"/>
    <property type="project" value="TreeGrafter"/>
</dbReference>
<organism evidence="9 10">
    <name type="scientific">Thecamonas trahens ATCC 50062</name>
    <dbReference type="NCBI Taxonomy" id="461836"/>
    <lineage>
        <taxon>Eukaryota</taxon>
        <taxon>Apusozoa</taxon>
        <taxon>Apusomonadida</taxon>
        <taxon>Apusomonadidae</taxon>
        <taxon>Thecamonas</taxon>
    </lineage>
</organism>
<dbReference type="EMBL" id="GL349445">
    <property type="protein sequence ID" value="KNC47168.1"/>
    <property type="molecule type" value="Genomic_DNA"/>
</dbReference>
<sequence length="661" mass="69189">MFYSKFVLAKKGPLGKIWLAAHMDKNLTKTQVFSTDIRSSVQSIMKPTVHLALRMSGHLLLGVVRIYSRKVKYLLDDCSNALVKIKLAFRPGVVDLPKDQTKAKAGAITLAMADGLLDLQLPDLALDEQLVRYDAFTADPAHITLAGDDMLRNLETSAGLSGRAHQLPLEVSKGEDPEWAVFHPLGLVPAPGALSASALSGSGMSVELGRDGRLSTGSFQQIDDFGANDDFELGVSPAKHGLAGDDQPEFMMGGDADFEDFGGGEWGSPGQGVGAASPRLSFGGSEAVGAVPELSLNLSLAPGLSTLDLTAPSGMSLEGEGASLDTTAALEQLTLNSTFMNDMSLLSASGMASLLGSSATSRPGAPKSRKRKRNDGPAVDVAIQLTSDRIKAQLRDTSDIVEDPIVAPVTKKAMLRRVEENEGIKGVFGHPFVRHGLAPQLAVVVGKALTERPLDYPPPSLTSALGSRKSASPEPTGAGDAPSDAAGLSFGDWDELEAAGQGGEPQFEGGFDDWGQDDFAAMEPLDNESLAAPASSTKFAAFNYGAADESLNTSVVNDDADHGVSNWSKRTRALLTFLGDAFTDADITPPEQAQPAPTPSSDSGVSFAATFAGASKREAAGAFFELLVLKSHGRIAVNQPEPYDDIAIAPTATFADAIPVA</sequence>
<evidence type="ECO:0000256" key="4">
    <source>
        <dbReference type="ARBA" id="ARBA00022454"/>
    </source>
</evidence>
<dbReference type="AlphaFoldDB" id="A0A0L0D794"/>
<gene>
    <name evidence="9" type="ORF">AMSG_03596</name>
</gene>
<feature type="domain" description="Rad21/Rec8-like protein N-terminal" evidence="8">
    <location>
        <begin position="1"/>
        <end position="103"/>
    </location>
</feature>
<feature type="region of interest" description="Disordered" evidence="6">
    <location>
        <begin position="452"/>
        <end position="489"/>
    </location>
</feature>
<name>A0A0L0D794_THETB</name>